<comment type="cofactor">
    <cofactor evidence="11">
        <name>FMNH2</name>
        <dbReference type="ChEBI" id="CHEBI:57618"/>
    </cofactor>
    <text evidence="11">Reduced FMN (FMNH(2)).</text>
</comment>
<evidence type="ECO:0000256" key="4">
    <source>
        <dbReference type="ARBA" id="ARBA00022605"/>
    </source>
</evidence>
<evidence type="ECO:0000256" key="2">
    <source>
        <dbReference type="ARBA" id="ARBA00008014"/>
    </source>
</evidence>
<accession>A0A9D1MYH6</accession>
<dbReference type="Proteomes" id="UP000886748">
    <property type="component" value="Unassembled WGS sequence"/>
</dbReference>
<dbReference type="Gene3D" id="3.60.150.10">
    <property type="entry name" value="Chorismate synthase AroC"/>
    <property type="match status" value="2"/>
</dbReference>
<dbReference type="InterPro" id="IPR000453">
    <property type="entry name" value="Chorismate_synth"/>
</dbReference>
<dbReference type="EC" id="4.2.3.5" evidence="3 11"/>
<evidence type="ECO:0000256" key="1">
    <source>
        <dbReference type="ARBA" id="ARBA00005044"/>
    </source>
</evidence>
<proteinExistence type="inferred from homology"/>
<feature type="binding site" evidence="11">
    <location>
        <position position="42"/>
    </location>
    <ligand>
        <name>NADP(+)</name>
        <dbReference type="ChEBI" id="CHEBI:58349"/>
    </ligand>
</feature>
<gene>
    <name evidence="11" type="primary">aroC</name>
    <name evidence="12" type="ORF">IAD26_00155</name>
</gene>
<keyword evidence="4 11" id="KW-0028">Amino-acid biosynthesis</keyword>
<organism evidence="12 13">
    <name type="scientific">Candidatus Limenecus avicola</name>
    <dbReference type="NCBI Taxonomy" id="2840847"/>
    <lineage>
        <taxon>Bacteria</taxon>
        <taxon>Bacillati</taxon>
        <taxon>Bacillota</taxon>
        <taxon>Clostridia</taxon>
        <taxon>Eubacteriales</taxon>
        <taxon>Clostridiaceae</taxon>
        <taxon>Clostridiaceae incertae sedis</taxon>
        <taxon>Candidatus Limenecus</taxon>
    </lineage>
</organism>
<feature type="binding site" evidence="11">
    <location>
        <position position="48"/>
    </location>
    <ligand>
        <name>NADP(+)</name>
        <dbReference type="ChEBI" id="CHEBI:58349"/>
    </ligand>
</feature>
<sequence length="364" mass="39693">MNKFRFLTSGESHGICLNAIIEGMPSNITIDKDFIDEQLARRQQGYGRGGRMQIETDRVKILSGVRFGKTTGAPVCLEIQNKDWQNWTVPMSVEPVNMSDPDIAEAVEAKKITRVRPGHADLSGAIKYNQDDVRNILERSSARETASRVAVGAVAKCLLKEFGITGSSKVLQIGNAFEEESMKKEIDNAKEKGDTLGGSFEVRFTNLPVGLGSFVNWDRRLEGRLAQALMSIPAVKAVEVGAGVKAASLSGSNMHDEIFYNPETGCYYRETNNAGGIEGGMTNGEDVVLKVTMKAIPTMKQPLQSVDIKTKEPYTAHFERSDTCAVEACAVVGEAMAAIVLADAFLEKFGGDSLEEIKRNFNRG</sequence>
<evidence type="ECO:0000313" key="13">
    <source>
        <dbReference type="Proteomes" id="UP000886748"/>
    </source>
</evidence>
<evidence type="ECO:0000256" key="6">
    <source>
        <dbReference type="ARBA" id="ARBA00022643"/>
    </source>
</evidence>
<comment type="pathway">
    <text evidence="1 11">Metabolic intermediate biosynthesis; chorismate biosynthesis; chorismate from D-erythrose 4-phosphate and phosphoenolpyruvate: step 7/7.</text>
</comment>
<dbReference type="PIRSF" id="PIRSF001456">
    <property type="entry name" value="Chorismate_synth"/>
    <property type="match status" value="1"/>
</dbReference>
<comment type="caution">
    <text evidence="11">Lacks conserved residue(s) required for the propagation of feature annotation.</text>
</comment>
<evidence type="ECO:0000313" key="12">
    <source>
        <dbReference type="EMBL" id="HIU91522.1"/>
    </source>
</evidence>
<dbReference type="HAMAP" id="MF_00300">
    <property type="entry name" value="Chorismate_synth"/>
    <property type="match status" value="1"/>
</dbReference>
<dbReference type="AlphaFoldDB" id="A0A9D1MYH6"/>
<comment type="catalytic activity">
    <reaction evidence="11">
        <text>5-O-(1-carboxyvinyl)-3-phosphoshikimate = chorismate + phosphate</text>
        <dbReference type="Rhea" id="RHEA:21020"/>
        <dbReference type="ChEBI" id="CHEBI:29748"/>
        <dbReference type="ChEBI" id="CHEBI:43474"/>
        <dbReference type="ChEBI" id="CHEBI:57701"/>
        <dbReference type="EC" id="4.2.3.5"/>
    </reaction>
</comment>
<evidence type="ECO:0000256" key="9">
    <source>
        <dbReference type="ARBA" id="ARBA00023141"/>
    </source>
</evidence>
<dbReference type="GO" id="GO:0005829">
    <property type="term" value="C:cytosol"/>
    <property type="evidence" value="ECO:0007669"/>
    <property type="project" value="TreeGrafter"/>
</dbReference>
<reference evidence="12" key="1">
    <citation type="submission" date="2020-10" db="EMBL/GenBank/DDBJ databases">
        <authorList>
            <person name="Gilroy R."/>
        </authorList>
    </citation>
    <scope>NUCLEOTIDE SEQUENCE</scope>
    <source>
        <strain evidence="12">CHK154-7741</strain>
    </source>
</reference>
<feature type="binding site" evidence="11">
    <location>
        <position position="279"/>
    </location>
    <ligand>
        <name>FMN</name>
        <dbReference type="ChEBI" id="CHEBI:58210"/>
    </ligand>
</feature>
<dbReference type="Pfam" id="PF01264">
    <property type="entry name" value="Chorismate_synt"/>
    <property type="match status" value="1"/>
</dbReference>
<keyword evidence="5 11" id="KW-0285">Flavoprotein</keyword>
<keyword evidence="9 11" id="KW-0057">Aromatic amino acid biosynthesis</keyword>
<dbReference type="InterPro" id="IPR020541">
    <property type="entry name" value="Chorismate_synthase_CS"/>
</dbReference>
<keyword evidence="6 11" id="KW-0288">FMN</keyword>
<dbReference type="CDD" id="cd07304">
    <property type="entry name" value="Chorismate_synthase"/>
    <property type="match status" value="1"/>
</dbReference>
<comment type="caution">
    <text evidence="12">The sequence shown here is derived from an EMBL/GenBank/DDBJ whole genome shotgun (WGS) entry which is preliminary data.</text>
</comment>
<dbReference type="PROSITE" id="PS00788">
    <property type="entry name" value="CHORISMATE_SYNTHASE_2"/>
    <property type="match status" value="1"/>
</dbReference>
<comment type="similarity">
    <text evidence="2 11">Belongs to the chorismate synthase family.</text>
</comment>
<comment type="subunit">
    <text evidence="11">Homotetramer.</text>
</comment>
<dbReference type="GO" id="GO:0009423">
    <property type="term" value="P:chorismate biosynthetic process"/>
    <property type="evidence" value="ECO:0007669"/>
    <property type="project" value="UniProtKB-UniRule"/>
</dbReference>
<keyword evidence="8 11" id="KW-0521">NADP</keyword>
<protein>
    <recommendedName>
        <fullName evidence="3 11">Chorismate synthase</fullName>
        <shortName evidence="11">CS</shortName>
        <ecNumber evidence="3 11">4.2.3.5</ecNumber>
    </recommendedName>
    <alternativeName>
        <fullName evidence="11">5-enolpyruvylshikimate-3-phosphate phospholyase</fullName>
    </alternativeName>
</protein>
<evidence type="ECO:0000256" key="3">
    <source>
        <dbReference type="ARBA" id="ARBA00013036"/>
    </source>
</evidence>
<keyword evidence="7 11" id="KW-0274">FAD</keyword>
<dbReference type="PANTHER" id="PTHR21085">
    <property type="entry name" value="CHORISMATE SYNTHASE"/>
    <property type="match status" value="1"/>
</dbReference>
<name>A0A9D1MYH6_9CLOT</name>
<evidence type="ECO:0000256" key="8">
    <source>
        <dbReference type="ARBA" id="ARBA00022857"/>
    </source>
</evidence>
<dbReference type="GO" id="GO:0010181">
    <property type="term" value="F:FMN binding"/>
    <property type="evidence" value="ECO:0007669"/>
    <property type="project" value="TreeGrafter"/>
</dbReference>
<evidence type="ECO:0000256" key="5">
    <source>
        <dbReference type="ARBA" id="ARBA00022630"/>
    </source>
</evidence>
<dbReference type="GO" id="GO:0008652">
    <property type="term" value="P:amino acid biosynthetic process"/>
    <property type="evidence" value="ECO:0007669"/>
    <property type="project" value="UniProtKB-KW"/>
</dbReference>
<feature type="binding site" evidence="11">
    <location>
        <begin position="139"/>
        <end position="141"/>
    </location>
    <ligand>
        <name>FMN</name>
        <dbReference type="ChEBI" id="CHEBI:58210"/>
    </ligand>
</feature>
<dbReference type="EMBL" id="DVOD01000002">
    <property type="protein sequence ID" value="HIU91522.1"/>
    <property type="molecule type" value="Genomic_DNA"/>
</dbReference>
<dbReference type="GO" id="GO:0009073">
    <property type="term" value="P:aromatic amino acid family biosynthetic process"/>
    <property type="evidence" value="ECO:0007669"/>
    <property type="project" value="UniProtKB-KW"/>
</dbReference>
<dbReference type="SUPFAM" id="SSF103263">
    <property type="entry name" value="Chorismate synthase, AroC"/>
    <property type="match status" value="1"/>
</dbReference>
<comment type="function">
    <text evidence="11">Catalyzes the anti-1,4-elimination of the C-3 phosphate and the C-6 proR hydrogen from 5-enolpyruvylshikimate-3-phosphate (EPSP) to yield chorismate, which is the branch point compound that serves as the starting substrate for the three terminal pathways of aromatic amino acid biosynthesis. This reaction introduces a second double bond into the aromatic ring system.</text>
</comment>
<keyword evidence="10 11" id="KW-0456">Lyase</keyword>
<evidence type="ECO:0000256" key="7">
    <source>
        <dbReference type="ARBA" id="ARBA00022827"/>
    </source>
</evidence>
<dbReference type="GO" id="GO:0004107">
    <property type="term" value="F:chorismate synthase activity"/>
    <property type="evidence" value="ECO:0007669"/>
    <property type="project" value="UniProtKB-UniRule"/>
</dbReference>
<evidence type="ECO:0000256" key="11">
    <source>
        <dbReference type="HAMAP-Rule" id="MF_00300"/>
    </source>
</evidence>
<dbReference type="PANTHER" id="PTHR21085:SF0">
    <property type="entry name" value="CHORISMATE SYNTHASE"/>
    <property type="match status" value="1"/>
</dbReference>
<evidence type="ECO:0000256" key="10">
    <source>
        <dbReference type="ARBA" id="ARBA00023239"/>
    </source>
</evidence>
<reference evidence="12" key="2">
    <citation type="journal article" date="2021" name="PeerJ">
        <title>Extensive microbial diversity within the chicken gut microbiome revealed by metagenomics and culture.</title>
        <authorList>
            <person name="Gilroy R."/>
            <person name="Ravi A."/>
            <person name="Getino M."/>
            <person name="Pursley I."/>
            <person name="Horton D.L."/>
            <person name="Alikhan N.F."/>
            <person name="Baker D."/>
            <person name="Gharbi K."/>
            <person name="Hall N."/>
            <person name="Watson M."/>
            <person name="Adriaenssens E.M."/>
            <person name="Foster-Nyarko E."/>
            <person name="Jarju S."/>
            <person name="Secka A."/>
            <person name="Antonio M."/>
            <person name="Oren A."/>
            <person name="Chaudhuri R.R."/>
            <person name="La Ragione R."/>
            <person name="Hildebrand F."/>
            <person name="Pallen M.J."/>
        </authorList>
    </citation>
    <scope>NUCLEOTIDE SEQUENCE</scope>
    <source>
        <strain evidence="12">CHK154-7741</strain>
    </source>
</reference>
<dbReference type="InterPro" id="IPR035904">
    <property type="entry name" value="Chorismate_synth_AroC_sf"/>
</dbReference>
<feature type="binding site" evidence="11">
    <location>
        <position position="320"/>
    </location>
    <ligand>
        <name>FMN</name>
        <dbReference type="ChEBI" id="CHEBI:58210"/>
    </ligand>
</feature>
<feature type="binding site" evidence="11">
    <location>
        <begin position="294"/>
        <end position="298"/>
    </location>
    <ligand>
        <name>FMN</name>
        <dbReference type="ChEBI" id="CHEBI:58210"/>
    </ligand>
</feature>